<reference evidence="2" key="2">
    <citation type="journal article" date="2015" name="Fish Shellfish Immunol.">
        <title>Early steps in the European eel (Anguilla anguilla)-Vibrio vulnificus interaction in the gills: Role of the RtxA13 toxin.</title>
        <authorList>
            <person name="Callol A."/>
            <person name="Pajuelo D."/>
            <person name="Ebbesson L."/>
            <person name="Teles M."/>
            <person name="MacKenzie S."/>
            <person name="Amaro C."/>
        </authorList>
    </citation>
    <scope>NUCLEOTIDE SEQUENCE</scope>
</reference>
<feature type="compositionally biased region" description="Polar residues" evidence="1">
    <location>
        <begin position="1"/>
        <end position="12"/>
    </location>
</feature>
<protein>
    <submittedName>
        <fullName evidence="2">Uncharacterized protein</fullName>
    </submittedName>
</protein>
<feature type="compositionally biased region" description="Basic and acidic residues" evidence="1">
    <location>
        <begin position="26"/>
        <end position="36"/>
    </location>
</feature>
<reference evidence="2" key="1">
    <citation type="submission" date="2014-11" db="EMBL/GenBank/DDBJ databases">
        <authorList>
            <person name="Amaro Gonzalez C."/>
        </authorList>
    </citation>
    <scope>NUCLEOTIDE SEQUENCE</scope>
</reference>
<feature type="region of interest" description="Disordered" evidence="1">
    <location>
        <begin position="1"/>
        <end position="36"/>
    </location>
</feature>
<evidence type="ECO:0000256" key="1">
    <source>
        <dbReference type="SAM" id="MobiDB-lite"/>
    </source>
</evidence>
<sequence length="36" mass="4350">MESSNTKSPTRARTSERRQYYPGKRRINDYRMKLGD</sequence>
<proteinExistence type="predicted"/>
<name>A0A0E9TS69_ANGAN</name>
<evidence type="ECO:0000313" key="2">
    <source>
        <dbReference type="EMBL" id="JAH55725.1"/>
    </source>
</evidence>
<dbReference type="AlphaFoldDB" id="A0A0E9TS69"/>
<accession>A0A0E9TS69</accession>
<organism evidence="2">
    <name type="scientific">Anguilla anguilla</name>
    <name type="common">European freshwater eel</name>
    <name type="synonym">Muraena anguilla</name>
    <dbReference type="NCBI Taxonomy" id="7936"/>
    <lineage>
        <taxon>Eukaryota</taxon>
        <taxon>Metazoa</taxon>
        <taxon>Chordata</taxon>
        <taxon>Craniata</taxon>
        <taxon>Vertebrata</taxon>
        <taxon>Euteleostomi</taxon>
        <taxon>Actinopterygii</taxon>
        <taxon>Neopterygii</taxon>
        <taxon>Teleostei</taxon>
        <taxon>Anguilliformes</taxon>
        <taxon>Anguillidae</taxon>
        <taxon>Anguilla</taxon>
    </lineage>
</organism>
<dbReference type="EMBL" id="GBXM01052852">
    <property type="protein sequence ID" value="JAH55725.1"/>
    <property type="molecule type" value="Transcribed_RNA"/>
</dbReference>